<dbReference type="PANTHER" id="PTHR44858:SF1">
    <property type="entry name" value="UDP-N-ACETYLGLUCOSAMINE--PEPTIDE N-ACETYLGLUCOSAMINYLTRANSFERASE SPINDLY-RELATED"/>
    <property type="match status" value="1"/>
</dbReference>
<dbReference type="InterPro" id="IPR050498">
    <property type="entry name" value="Ycf3"/>
</dbReference>
<dbReference type="InterPro" id="IPR009003">
    <property type="entry name" value="Peptidase_S1_PA"/>
</dbReference>
<keyword evidence="5" id="KW-1185">Reference proteome</keyword>
<feature type="repeat" description="TPR" evidence="3">
    <location>
        <begin position="501"/>
        <end position="534"/>
    </location>
</feature>
<dbReference type="SUPFAM" id="SSF48452">
    <property type="entry name" value="TPR-like"/>
    <property type="match status" value="2"/>
</dbReference>
<dbReference type="AlphaFoldDB" id="A0A1Z4JHC0"/>
<dbReference type="Pfam" id="PF13365">
    <property type="entry name" value="Trypsin_2"/>
    <property type="match status" value="1"/>
</dbReference>
<feature type="repeat" description="TPR" evidence="3">
    <location>
        <begin position="365"/>
        <end position="398"/>
    </location>
</feature>
<proteinExistence type="predicted"/>
<protein>
    <submittedName>
        <fullName evidence="4">Uncharacterized protein</fullName>
    </submittedName>
</protein>
<dbReference type="Gene3D" id="2.40.10.10">
    <property type="entry name" value="Trypsin-like serine proteases"/>
    <property type="match status" value="2"/>
</dbReference>
<evidence type="ECO:0000256" key="1">
    <source>
        <dbReference type="ARBA" id="ARBA00022737"/>
    </source>
</evidence>
<evidence type="ECO:0000313" key="4">
    <source>
        <dbReference type="EMBL" id="BAY56175.1"/>
    </source>
</evidence>
<dbReference type="Proteomes" id="UP000217895">
    <property type="component" value="Chromosome"/>
</dbReference>
<dbReference type="GO" id="GO:0046813">
    <property type="term" value="P:receptor-mediated virion attachment to host cell"/>
    <property type="evidence" value="ECO:0007669"/>
    <property type="project" value="TreeGrafter"/>
</dbReference>
<accession>A0A1Z4JHC0</accession>
<dbReference type="PROSITE" id="PS50005">
    <property type="entry name" value="TPR"/>
    <property type="match status" value="4"/>
</dbReference>
<name>A0A1Z4JHC0_LEPBY</name>
<dbReference type="InterPro" id="IPR011990">
    <property type="entry name" value="TPR-like_helical_dom_sf"/>
</dbReference>
<keyword evidence="2 3" id="KW-0802">TPR repeat</keyword>
<dbReference type="PANTHER" id="PTHR44858">
    <property type="entry name" value="TETRATRICOPEPTIDE REPEAT PROTEIN 6"/>
    <property type="match status" value="1"/>
</dbReference>
<keyword evidence="1" id="KW-0677">Repeat</keyword>
<evidence type="ECO:0000256" key="3">
    <source>
        <dbReference type="PROSITE-ProRule" id="PRU00339"/>
    </source>
</evidence>
<organism evidence="4 5">
    <name type="scientific">Leptolyngbya boryana NIES-2135</name>
    <dbReference type="NCBI Taxonomy" id="1973484"/>
    <lineage>
        <taxon>Bacteria</taxon>
        <taxon>Bacillati</taxon>
        <taxon>Cyanobacteriota</taxon>
        <taxon>Cyanophyceae</taxon>
        <taxon>Leptolyngbyales</taxon>
        <taxon>Leptolyngbyaceae</taxon>
        <taxon>Leptolyngbya group</taxon>
        <taxon>Leptolyngbya</taxon>
    </lineage>
</organism>
<dbReference type="SMART" id="SM00028">
    <property type="entry name" value="TPR"/>
    <property type="match status" value="8"/>
</dbReference>
<reference evidence="4 5" key="1">
    <citation type="submission" date="2017-06" db="EMBL/GenBank/DDBJ databases">
        <title>Genome sequencing of cyanobaciteial culture collection at National Institute for Environmental Studies (NIES).</title>
        <authorList>
            <person name="Hirose Y."/>
            <person name="Shimura Y."/>
            <person name="Fujisawa T."/>
            <person name="Nakamura Y."/>
            <person name="Kawachi M."/>
        </authorList>
    </citation>
    <scope>NUCLEOTIDE SEQUENCE [LARGE SCALE GENOMIC DNA]</scope>
    <source>
        <strain evidence="4 5">NIES-2135</strain>
    </source>
</reference>
<sequence>MARIGWIVGLFSGITLAFSQASITLAKAVLSPSEIRQTAQPLTVQILGFSPEGSQTGSGVIIAKQGNTYAVLTNRHVICNLDFAGQCDRNLRLQIRTANGQRYPVANTHTFEQLKGIPDVAVVLFQSPQNYPVATFGDSTQLAKRDLIWINGYPGSPQQSPGTEPVAFHKGFFTSQVNDPHSEGYSLMFTTIAAPGMSGSPIFDASGRVIAIFGQSGDMGVLAGIPSNFVSDLLQKSSKLNQMTLTVDRSALTGTRPQLSTPQTAEDYFLRGVSQIDQPQSALADLTKAIELNPKLMMPYRTRATIRARMGDQQGAMRDFETVLKLNPDRSDALSARAQMRIQWNDLTGAIADYTEALQHAPQTPSLLFNRGMTHSRLGNYQASVDDFTAGIVLQPKDAVAYRERGRSYLGLQQLPSALKDLDRSIALDPSSAVAYDLRCFIQMGMDRYQAALNDCNRAIEINPTYAIAYADRAFAWLGLNNPQNAIQDAKTASRLDPKLSESYTVQAMAYERIGDLQNAIVAYEAVMNLLRENGQINSRAYQGISATIAQLRSKVKSQESR</sequence>
<feature type="repeat" description="TPR" evidence="3">
    <location>
        <begin position="297"/>
        <end position="330"/>
    </location>
</feature>
<gene>
    <name evidence="4" type="ORF">NIES2135_30050</name>
</gene>
<evidence type="ECO:0000256" key="2">
    <source>
        <dbReference type="ARBA" id="ARBA00022803"/>
    </source>
</evidence>
<dbReference type="InterPro" id="IPR019734">
    <property type="entry name" value="TPR_rpt"/>
</dbReference>
<dbReference type="Pfam" id="PF13371">
    <property type="entry name" value="TPR_9"/>
    <property type="match status" value="1"/>
</dbReference>
<evidence type="ECO:0000313" key="5">
    <source>
        <dbReference type="Proteomes" id="UP000217895"/>
    </source>
</evidence>
<dbReference type="InterPro" id="IPR043504">
    <property type="entry name" value="Peptidase_S1_PA_chymotrypsin"/>
</dbReference>
<dbReference type="SUPFAM" id="SSF50494">
    <property type="entry name" value="Trypsin-like serine proteases"/>
    <property type="match status" value="1"/>
</dbReference>
<dbReference type="Pfam" id="PF13432">
    <property type="entry name" value="TPR_16"/>
    <property type="match status" value="1"/>
</dbReference>
<dbReference type="GO" id="GO:0009279">
    <property type="term" value="C:cell outer membrane"/>
    <property type="evidence" value="ECO:0007669"/>
    <property type="project" value="TreeGrafter"/>
</dbReference>
<dbReference type="EMBL" id="AP018203">
    <property type="protein sequence ID" value="BAY56175.1"/>
    <property type="molecule type" value="Genomic_DNA"/>
</dbReference>
<feature type="repeat" description="TPR" evidence="3">
    <location>
        <begin position="399"/>
        <end position="432"/>
    </location>
</feature>
<dbReference type="Pfam" id="PF13181">
    <property type="entry name" value="TPR_8"/>
    <property type="match status" value="1"/>
</dbReference>
<dbReference type="Gene3D" id="1.25.40.10">
    <property type="entry name" value="Tetratricopeptide repeat domain"/>
    <property type="match status" value="3"/>
</dbReference>